<evidence type="ECO:0000313" key="2">
    <source>
        <dbReference type="Proteomes" id="UP000673383"/>
    </source>
</evidence>
<dbReference type="EMBL" id="JAFICZ010000001">
    <property type="protein sequence ID" value="MBP1294286.1"/>
    <property type="molecule type" value="Genomic_DNA"/>
</dbReference>
<dbReference type="RefSeq" id="WP_209944302.1">
    <property type="nucleotide sequence ID" value="NZ_JAFICZ010000001.1"/>
</dbReference>
<reference evidence="1" key="1">
    <citation type="submission" date="2021-02" db="EMBL/GenBank/DDBJ databases">
        <title>Genomic Encyclopedia of Type Strains, Phase IV (KMG-V): Genome sequencing to study the core and pangenomes of soil and plant-associated prokaryotes.</title>
        <authorList>
            <person name="Whitman W."/>
        </authorList>
    </citation>
    <scope>NUCLEOTIDE SEQUENCE</scope>
    <source>
        <strain evidence="1">USDA 406</strain>
    </source>
</reference>
<gene>
    <name evidence="1" type="ORF">JOH49_004039</name>
</gene>
<comment type="caution">
    <text evidence="1">The sequence shown here is derived from an EMBL/GenBank/DDBJ whole genome shotgun (WGS) entry which is preliminary data.</text>
</comment>
<organism evidence="1 2">
    <name type="scientific">Bradyrhizobium elkanii</name>
    <dbReference type="NCBI Taxonomy" id="29448"/>
    <lineage>
        <taxon>Bacteria</taxon>
        <taxon>Pseudomonadati</taxon>
        <taxon>Pseudomonadota</taxon>
        <taxon>Alphaproteobacteria</taxon>
        <taxon>Hyphomicrobiales</taxon>
        <taxon>Nitrobacteraceae</taxon>
        <taxon>Bradyrhizobium</taxon>
    </lineage>
</organism>
<proteinExistence type="predicted"/>
<sequence length="233" mass="26500">MNITDFTMDPRNSRVVRWLQSRPANYTSAHYDGGYAHRCAVWLDTAGYLSPKQIAILEEKMGDWQEPSPQPVRIDSRVREWVRGRQVRHVRFYVTPGHSPGADFQAEMEALYRPQGLGFVWLHDPVHKAIVEPSGFNRPHRFMCSLGSWDLPGTGIKHLPGDPKRKHADSAPLLNEVVAPYLSSDDSVFEFKNVKVGKGWLVFTDRRVRTQADGPLAELPEVRRGEVITSLPF</sequence>
<protein>
    <submittedName>
        <fullName evidence="1">Uncharacterized protein</fullName>
    </submittedName>
</protein>
<evidence type="ECO:0000313" key="1">
    <source>
        <dbReference type="EMBL" id="MBP1294286.1"/>
    </source>
</evidence>
<name>A0A8I1Y6H4_BRAEL</name>
<accession>A0A8I1Y6H4</accession>
<dbReference type="Proteomes" id="UP000673383">
    <property type="component" value="Unassembled WGS sequence"/>
</dbReference>
<dbReference type="AlphaFoldDB" id="A0A8I1Y6H4"/>